<keyword evidence="5 6" id="KW-0472">Membrane</keyword>
<dbReference type="Pfam" id="PF01943">
    <property type="entry name" value="Polysacc_synt"/>
    <property type="match status" value="1"/>
</dbReference>
<comment type="subcellular location">
    <subcellularLocation>
        <location evidence="1">Cell membrane</location>
        <topology evidence="1">Multi-pass membrane protein</topology>
    </subcellularLocation>
</comment>
<protein>
    <submittedName>
        <fullName evidence="7">Oligosaccharide flippase family protein</fullName>
    </submittedName>
</protein>
<keyword evidence="2" id="KW-1003">Cell membrane</keyword>
<feature type="transmembrane region" description="Helical" evidence="6">
    <location>
        <begin position="173"/>
        <end position="197"/>
    </location>
</feature>
<feature type="transmembrane region" description="Helical" evidence="6">
    <location>
        <begin position="459"/>
        <end position="481"/>
    </location>
</feature>
<evidence type="ECO:0000313" key="8">
    <source>
        <dbReference type="Proteomes" id="UP000676565"/>
    </source>
</evidence>
<gene>
    <name evidence="7" type="ORF">J8F10_36170</name>
</gene>
<comment type="caution">
    <text evidence="7">The sequence shown here is derived from an EMBL/GenBank/DDBJ whole genome shotgun (WGS) entry which is preliminary data.</text>
</comment>
<evidence type="ECO:0000256" key="6">
    <source>
        <dbReference type="SAM" id="Phobius"/>
    </source>
</evidence>
<dbReference type="RefSeq" id="WP_210662985.1">
    <property type="nucleotide sequence ID" value="NZ_JAGKQQ010000002.1"/>
</dbReference>
<feature type="transmembrane region" description="Helical" evidence="6">
    <location>
        <begin position="302"/>
        <end position="324"/>
    </location>
</feature>
<name>A0ABS5C469_9BACT</name>
<feature type="transmembrane region" description="Helical" evidence="6">
    <location>
        <begin position="369"/>
        <end position="387"/>
    </location>
</feature>
<feature type="transmembrane region" description="Helical" evidence="6">
    <location>
        <begin position="117"/>
        <end position="140"/>
    </location>
</feature>
<keyword evidence="8" id="KW-1185">Reference proteome</keyword>
<dbReference type="Proteomes" id="UP000676565">
    <property type="component" value="Unassembled WGS sequence"/>
</dbReference>
<evidence type="ECO:0000256" key="2">
    <source>
        <dbReference type="ARBA" id="ARBA00022475"/>
    </source>
</evidence>
<feature type="transmembrane region" description="Helical" evidence="6">
    <location>
        <begin position="432"/>
        <end position="453"/>
    </location>
</feature>
<proteinExistence type="predicted"/>
<dbReference type="PANTHER" id="PTHR30250:SF26">
    <property type="entry name" value="PSMA PROTEIN"/>
    <property type="match status" value="1"/>
</dbReference>
<dbReference type="EMBL" id="JAGKQQ010000002">
    <property type="protein sequence ID" value="MBP3960693.1"/>
    <property type="molecule type" value="Genomic_DNA"/>
</dbReference>
<keyword evidence="4 6" id="KW-1133">Transmembrane helix</keyword>
<dbReference type="InterPro" id="IPR050833">
    <property type="entry name" value="Poly_Biosynth_Transport"/>
</dbReference>
<evidence type="ECO:0000313" key="7">
    <source>
        <dbReference type="EMBL" id="MBP3960693.1"/>
    </source>
</evidence>
<dbReference type="PANTHER" id="PTHR30250">
    <property type="entry name" value="PST FAMILY PREDICTED COLANIC ACID TRANSPORTER"/>
    <property type="match status" value="1"/>
</dbReference>
<evidence type="ECO:0000256" key="5">
    <source>
        <dbReference type="ARBA" id="ARBA00023136"/>
    </source>
</evidence>
<reference evidence="7 8" key="1">
    <citation type="submission" date="2021-04" db="EMBL/GenBank/DDBJ databases">
        <authorList>
            <person name="Ivanova A."/>
        </authorList>
    </citation>
    <scope>NUCLEOTIDE SEQUENCE [LARGE SCALE GENOMIC DNA]</scope>
    <source>
        <strain evidence="7 8">G18</strain>
    </source>
</reference>
<evidence type="ECO:0000256" key="4">
    <source>
        <dbReference type="ARBA" id="ARBA00022989"/>
    </source>
</evidence>
<feature type="transmembrane region" description="Helical" evidence="6">
    <location>
        <begin position="6"/>
        <end position="23"/>
    </location>
</feature>
<accession>A0ABS5C469</accession>
<dbReference type="InterPro" id="IPR002797">
    <property type="entry name" value="Polysacc_synth"/>
</dbReference>
<feature type="transmembrane region" description="Helical" evidence="6">
    <location>
        <begin position="330"/>
        <end position="349"/>
    </location>
</feature>
<organism evidence="7 8">
    <name type="scientific">Gemmata palustris</name>
    <dbReference type="NCBI Taxonomy" id="2822762"/>
    <lineage>
        <taxon>Bacteria</taxon>
        <taxon>Pseudomonadati</taxon>
        <taxon>Planctomycetota</taxon>
        <taxon>Planctomycetia</taxon>
        <taxon>Gemmatales</taxon>
        <taxon>Gemmataceae</taxon>
        <taxon>Gemmata</taxon>
    </lineage>
</organism>
<feature type="transmembrane region" description="Helical" evidence="6">
    <location>
        <begin position="146"/>
        <end position="166"/>
    </location>
</feature>
<feature type="transmembrane region" description="Helical" evidence="6">
    <location>
        <begin position="393"/>
        <end position="411"/>
    </location>
</feature>
<sequence>MVWNTAGLVVEVATGFLVLPFLLDKLGTSTYGVWLVLGALTSYFGLLELGVRGSIGRHIALYHSKNDRTAANQTLTCGVTALLGVGLLAGLAIFLCEPLFLRSYQIPESNLSLVRTAYRIIALNFVIVLLSTAFDAALWGVQRFDWLNAVDIPVTLARLTATFLFIRSDSDIATLAVITIAMSSTNLIAKATLYFYAAPSSRIGFRYLKRSALGQLLGYGSWNMLSTLAYLSRTQFGPILIGVFLGLAFVPFFSVANRLLIAAVSALVAVTGVLTPHATALHAANQTERQRSLFLVGGRHTAALGAFLMGGLLALGGSLIQLWVGSKFSAPDLAAVGALLTVLVLGELLPSTQYATCSIIQATARHRALALFATLEALAVCGLMIALLPPFGLIGAGLAVAVPAFFARGVGPIVHGCRILDVPIHRYVTRTLVPPLLCAAVPAVLVRLASAAYSDGTWAAFLSYSAGYAILFGICYTCALNRTWLAHVSRRFLVPNRRALLPAPPATGDAENGAAIKIK</sequence>
<feature type="transmembrane region" description="Helical" evidence="6">
    <location>
        <begin position="236"/>
        <end position="253"/>
    </location>
</feature>
<feature type="transmembrane region" description="Helical" evidence="6">
    <location>
        <begin position="259"/>
        <end position="281"/>
    </location>
</feature>
<feature type="transmembrane region" description="Helical" evidence="6">
    <location>
        <begin position="71"/>
        <end position="96"/>
    </location>
</feature>
<keyword evidence="3 6" id="KW-0812">Transmembrane</keyword>
<feature type="transmembrane region" description="Helical" evidence="6">
    <location>
        <begin position="30"/>
        <end position="51"/>
    </location>
</feature>
<evidence type="ECO:0000256" key="3">
    <source>
        <dbReference type="ARBA" id="ARBA00022692"/>
    </source>
</evidence>
<evidence type="ECO:0000256" key="1">
    <source>
        <dbReference type="ARBA" id="ARBA00004651"/>
    </source>
</evidence>